<evidence type="ECO:0000313" key="3">
    <source>
        <dbReference type="EMBL" id="TEB27736.1"/>
    </source>
</evidence>
<feature type="domain" description="Aminoglycoside phosphotransferase" evidence="2">
    <location>
        <begin position="82"/>
        <end position="366"/>
    </location>
</feature>
<proteinExistence type="predicted"/>
<dbReference type="Pfam" id="PF01636">
    <property type="entry name" value="APH"/>
    <property type="match status" value="1"/>
</dbReference>
<dbReference type="Gene3D" id="3.30.200.20">
    <property type="entry name" value="Phosphorylase Kinase, domain 1"/>
    <property type="match status" value="1"/>
</dbReference>
<evidence type="ECO:0000313" key="4">
    <source>
        <dbReference type="Proteomes" id="UP000298030"/>
    </source>
</evidence>
<reference evidence="3 4" key="1">
    <citation type="journal article" date="2019" name="Nat. Ecol. Evol.">
        <title>Megaphylogeny resolves global patterns of mushroom evolution.</title>
        <authorList>
            <person name="Varga T."/>
            <person name="Krizsan K."/>
            <person name="Foldi C."/>
            <person name="Dima B."/>
            <person name="Sanchez-Garcia M."/>
            <person name="Sanchez-Ramirez S."/>
            <person name="Szollosi G.J."/>
            <person name="Szarkandi J.G."/>
            <person name="Papp V."/>
            <person name="Albert L."/>
            <person name="Andreopoulos W."/>
            <person name="Angelini C."/>
            <person name="Antonin V."/>
            <person name="Barry K.W."/>
            <person name="Bougher N.L."/>
            <person name="Buchanan P."/>
            <person name="Buyck B."/>
            <person name="Bense V."/>
            <person name="Catcheside P."/>
            <person name="Chovatia M."/>
            <person name="Cooper J."/>
            <person name="Damon W."/>
            <person name="Desjardin D."/>
            <person name="Finy P."/>
            <person name="Geml J."/>
            <person name="Haridas S."/>
            <person name="Hughes K."/>
            <person name="Justo A."/>
            <person name="Karasinski D."/>
            <person name="Kautmanova I."/>
            <person name="Kiss B."/>
            <person name="Kocsube S."/>
            <person name="Kotiranta H."/>
            <person name="LaButti K.M."/>
            <person name="Lechner B.E."/>
            <person name="Liimatainen K."/>
            <person name="Lipzen A."/>
            <person name="Lukacs Z."/>
            <person name="Mihaltcheva S."/>
            <person name="Morgado L.N."/>
            <person name="Niskanen T."/>
            <person name="Noordeloos M.E."/>
            <person name="Ohm R.A."/>
            <person name="Ortiz-Santana B."/>
            <person name="Ovrebo C."/>
            <person name="Racz N."/>
            <person name="Riley R."/>
            <person name="Savchenko A."/>
            <person name="Shiryaev A."/>
            <person name="Soop K."/>
            <person name="Spirin V."/>
            <person name="Szebenyi C."/>
            <person name="Tomsovsky M."/>
            <person name="Tulloss R.E."/>
            <person name="Uehling J."/>
            <person name="Grigoriev I.V."/>
            <person name="Vagvolgyi C."/>
            <person name="Papp T."/>
            <person name="Martin F.M."/>
            <person name="Miettinen O."/>
            <person name="Hibbett D.S."/>
            <person name="Nagy L.G."/>
        </authorList>
    </citation>
    <scope>NUCLEOTIDE SEQUENCE [LARGE SCALE GENOMIC DNA]</scope>
    <source>
        <strain evidence="3 4">FP101781</strain>
    </source>
</reference>
<evidence type="ECO:0000256" key="1">
    <source>
        <dbReference type="SAM" id="Coils"/>
    </source>
</evidence>
<dbReference type="InterPro" id="IPR002575">
    <property type="entry name" value="Aminoglycoside_PTrfase"/>
</dbReference>
<dbReference type="InterPro" id="IPR011009">
    <property type="entry name" value="Kinase-like_dom_sf"/>
</dbReference>
<dbReference type="InterPro" id="IPR051035">
    <property type="entry name" value="Mito_inheritance_9"/>
</dbReference>
<dbReference type="OrthoDB" id="2831558at2759"/>
<dbReference type="Proteomes" id="UP000298030">
    <property type="component" value="Unassembled WGS sequence"/>
</dbReference>
<dbReference type="PANTHER" id="PTHR36091:SF2">
    <property type="entry name" value="AMINOGLYCOSIDE PHOSPHOTRANSFERASE DOMAIN-CONTAINING PROTEIN"/>
    <property type="match status" value="1"/>
</dbReference>
<keyword evidence="1" id="KW-0175">Coiled coil</keyword>
<feature type="coiled-coil region" evidence="1">
    <location>
        <begin position="522"/>
        <end position="553"/>
    </location>
</feature>
<sequence>MARSSTPGFSNSISSTAIPVRRRTLSKRSDPDYDLFNSTAQRWLYNEPLRLAERQRIFNLPGLRQLAAQSVGRQPSDILSLSKLGEGSFNRTFLITMRDGFQMVARVPYGFPPVYLTVASEVATMDLLHSKGIPVPRIYGYNPSPDNEARTEYMFMEYMQATSLADVWQDAVHSEPGEARLILEQVLEVEAKVASLTFPAGGSIYYKRDLEGLVTRSPIPLEDDRFCVGPDVNFMSWFGRRSQLDVDRGPFTRAQDMLLAPALEELAYLKQFGRPLLPFRRQRRKGYGYKEQFPAEHTANLRRYLEMVPSLIRNTHTDLGRFCLRHPDLRDGNIFVERRSDSTGSSSGAGNGKWRIVSIIDWERTSVLPEFLHDSVFQQLCIDDPPDPNNPSADPNEGRWHPNIAPSLPENFDKITDGGQRAKVEETYRRQFINHLYVQSGTPWMGETLELKVGLMKAAENWGALNGVARGSSVPAPSCPVTFDPQDVVETMALMKAQAKVDWNLEAFEGVFRISDEGKVDAENYRNARKMCREELAEQLERAETEEERERVKEHWVYNDMDEGEYM</sequence>
<dbReference type="STRING" id="71717.A0A4Y7T0Q3"/>
<dbReference type="EMBL" id="QPFP01000037">
    <property type="protein sequence ID" value="TEB27736.1"/>
    <property type="molecule type" value="Genomic_DNA"/>
</dbReference>
<accession>A0A4Y7T0Q3</accession>
<dbReference type="GO" id="GO:0005739">
    <property type="term" value="C:mitochondrion"/>
    <property type="evidence" value="ECO:0007669"/>
    <property type="project" value="TreeGrafter"/>
</dbReference>
<dbReference type="SUPFAM" id="SSF56112">
    <property type="entry name" value="Protein kinase-like (PK-like)"/>
    <property type="match status" value="1"/>
</dbReference>
<keyword evidence="4" id="KW-1185">Reference proteome</keyword>
<protein>
    <recommendedName>
        <fullName evidence="2">Aminoglycoside phosphotransferase domain-containing protein</fullName>
    </recommendedName>
</protein>
<organism evidence="3 4">
    <name type="scientific">Coprinellus micaceus</name>
    <name type="common">Glistening ink-cap mushroom</name>
    <name type="synonym">Coprinus micaceus</name>
    <dbReference type="NCBI Taxonomy" id="71717"/>
    <lineage>
        <taxon>Eukaryota</taxon>
        <taxon>Fungi</taxon>
        <taxon>Dikarya</taxon>
        <taxon>Basidiomycota</taxon>
        <taxon>Agaricomycotina</taxon>
        <taxon>Agaricomycetes</taxon>
        <taxon>Agaricomycetidae</taxon>
        <taxon>Agaricales</taxon>
        <taxon>Agaricineae</taxon>
        <taxon>Psathyrellaceae</taxon>
        <taxon>Coprinellus</taxon>
    </lineage>
</organism>
<name>A0A4Y7T0Q3_COPMI</name>
<evidence type="ECO:0000259" key="2">
    <source>
        <dbReference type="Pfam" id="PF01636"/>
    </source>
</evidence>
<gene>
    <name evidence="3" type="ORF">FA13DRAFT_1666768</name>
</gene>
<comment type="caution">
    <text evidence="3">The sequence shown here is derived from an EMBL/GenBank/DDBJ whole genome shotgun (WGS) entry which is preliminary data.</text>
</comment>
<dbReference type="PANTHER" id="PTHR36091">
    <property type="entry name" value="ALTERED INHERITANCE OF MITOCHONDRIA PROTEIN 9, MITOCHONDRIAL"/>
    <property type="match status" value="1"/>
</dbReference>
<dbReference type="AlphaFoldDB" id="A0A4Y7T0Q3"/>